<evidence type="ECO:0000313" key="2">
    <source>
        <dbReference type="Proteomes" id="UP000292580"/>
    </source>
</evidence>
<evidence type="ECO:0000313" key="1">
    <source>
        <dbReference type="EMBL" id="TAJ43635.1"/>
    </source>
</evidence>
<reference evidence="1 2" key="1">
    <citation type="submission" date="2017-11" db="EMBL/GenBank/DDBJ databases">
        <title>Isolation and Characterization of Methanofollis Species from Methane Seep Offshore SW Taiwan.</title>
        <authorList>
            <person name="Teng N.-H."/>
            <person name="Lai M.-C."/>
            <person name="Chen S.-C."/>
        </authorList>
    </citation>
    <scope>NUCLEOTIDE SEQUENCE [LARGE SCALE GENOMIC DNA]</scope>
    <source>
        <strain evidence="1 2">FWC-SCC2</strain>
    </source>
</reference>
<organism evidence="1 2">
    <name type="scientific">Methanofollis fontis</name>
    <dbReference type="NCBI Taxonomy" id="2052832"/>
    <lineage>
        <taxon>Archaea</taxon>
        <taxon>Methanobacteriati</taxon>
        <taxon>Methanobacteriota</taxon>
        <taxon>Stenosarchaea group</taxon>
        <taxon>Methanomicrobia</taxon>
        <taxon>Methanomicrobiales</taxon>
        <taxon>Methanomicrobiaceae</taxon>
        <taxon>Methanofollis</taxon>
    </lineage>
</organism>
<comment type="caution">
    <text evidence="1">The sequence shown here is derived from an EMBL/GenBank/DDBJ whole genome shotgun (WGS) entry which is preliminary data.</text>
</comment>
<dbReference type="InterPro" id="IPR009912">
    <property type="entry name" value="DUF1451"/>
</dbReference>
<dbReference type="EMBL" id="PGCL01000004">
    <property type="protein sequence ID" value="TAJ43635.1"/>
    <property type="molecule type" value="Genomic_DNA"/>
</dbReference>
<dbReference type="OrthoDB" id="112072at2157"/>
<dbReference type="Proteomes" id="UP000292580">
    <property type="component" value="Unassembled WGS sequence"/>
</dbReference>
<accession>A0A483CVU6</accession>
<protein>
    <recommendedName>
        <fullName evidence="3">Zinc ribbon-containing protein</fullName>
    </recommendedName>
</protein>
<evidence type="ECO:0008006" key="3">
    <source>
        <dbReference type="Google" id="ProtNLM"/>
    </source>
</evidence>
<dbReference type="RefSeq" id="WP_130647409.1">
    <property type="nucleotide sequence ID" value="NZ_PGCL01000004.1"/>
</dbReference>
<name>A0A483CVU6_9EURY</name>
<dbReference type="AlphaFoldDB" id="A0A483CVU6"/>
<sequence>MPYTCGEKPGKGRYVCLHCGEDLYLDDDTDRLPPCSRCERCDFRKAY</sequence>
<gene>
    <name evidence="1" type="ORF">CUJ86_09825</name>
</gene>
<proteinExistence type="predicted"/>
<dbReference type="Pfam" id="PF07295">
    <property type="entry name" value="DUF1451"/>
    <property type="match status" value="1"/>
</dbReference>
<keyword evidence="2" id="KW-1185">Reference proteome</keyword>